<gene>
    <name evidence="2" type="ORF">Fcan01_06059</name>
</gene>
<dbReference type="EMBL" id="LNIX01000002">
    <property type="protein sequence ID" value="OXA59601.1"/>
    <property type="molecule type" value="Genomic_DNA"/>
</dbReference>
<proteinExistence type="predicted"/>
<dbReference type="Proteomes" id="UP000198287">
    <property type="component" value="Unassembled WGS sequence"/>
</dbReference>
<dbReference type="Pfam" id="PF20209">
    <property type="entry name" value="DUF6570"/>
    <property type="match status" value="1"/>
</dbReference>
<comment type="caution">
    <text evidence="2">The sequence shown here is derived from an EMBL/GenBank/DDBJ whole genome shotgun (WGS) entry which is preliminary data.</text>
</comment>
<protein>
    <recommendedName>
        <fullName evidence="1">DUF6570 domain-containing protein</fullName>
    </recommendedName>
</protein>
<name>A0A226ES39_FOLCA</name>
<dbReference type="InterPro" id="IPR046700">
    <property type="entry name" value="DUF6570"/>
</dbReference>
<sequence length="199" mass="22241">MPSKTWSRKIYKRSLRLAGCLSKTVPMDTNPPPAQYNAIEPMDVEDEELVITPQQEQYLKNINQVADGSVSFVTVFGTPKGLVGSQIDCCKRCYDNIRRNQVPAAARVNNMHVPRSPDVITTLTDVEARMISRAKAFLKIHKLSKGRGQSVLHGQVIHFAQSVEEVQEQPRLGPNSTHGTIIISETVPAFLDIYDSPKW</sequence>
<organism evidence="2 3">
    <name type="scientific">Folsomia candida</name>
    <name type="common">Springtail</name>
    <dbReference type="NCBI Taxonomy" id="158441"/>
    <lineage>
        <taxon>Eukaryota</taxon>
        <taxon>Metazoa</taxon>
        <taxon>Ecdysozoa</taxon>
        <taxon>Arthropoda</taxon>
        <taxon>Hexapoda</taxon>
        <taxon>Collembola</taxon>
        <taxon>Entomobryomorpha</taxon>
        <taxon>Isotomoidea</taxon>
        <taxon>Isotomidae</taxon>
        <taxon>Proisotominae</taxon>
        <taxon>Folsomia</taxon>
    </lineage>
</organism>
<dbReference type="AlphaFoldDB" id="A0A226ES39"/>
<evidence type="ECO:0000313" key="3">
    <source>
        <dbReference type="Proteomes" id="UP000198287"/>
    </source>
</evidence>
<feature type="domain" description="DUF6570" evidence="1">
    <location>
        <begin position="99"/>
        <end position="172"/>
    </location>
</feature>
<reference evidence="2 3" key="1">
    <citation type="submission" date="2015-12" db="EMBL/GenBank/DDBJ databases">
        <title>The genome of Folsomia candida.</title>
        <authorList>
            <person name="Faddeeva A."/>
            <person name="Derks M.F."/>
            <person name="Anvar Y."/>
            <person name="Smit S."/>
            <person name="Van Straalen N."/>
            <person name="Roelofs D."/>
        </authorList>
    </citation>
    <scope>NUCLEOTIDE SEQUENCE [LARGE SCALE GENOMIC DNA]</scope>
    <source>
        <strain evidence="2 3">VU population</strain>
        <tissue evidence="2">Whole body</tissue>
    </source>
</reference>
<accession>A0A226ES39</accession>
<keyword evidence="3" id="KW-1185">Reference proteome</keyword>
<evidence type="ECO:0000259" key="1">
    <source>
        <dbReference type="Pfam" id="PF20209"/>
    </source>
</evidence>
<evidence type="ECO:0000313" key="2">
    <source>
        <dbReference type="EMBL" id="OXA59601.1"/>
    </source>
</evidence>